<name>A0A0D2B6X6_9EURO</name>
<keyword evidence="4" id="KW-1185">Reference proteome</keyword>
<organism evidence="3 4">
    <name type="scientific">Cladophialophora immunda</name>
    <dbReference type="NCBI Taxonomy" id="569365"/>
    <lineage>
        <taxon>Eukaryota</taxon>
        <taxon>Fungi</taxon>
        <taxon>Dikarya</taxon>
        <taxon>Ascomycota</taxon>
        <taxon>Pezizomycotina</taxon>
        <taxon>Eurotiomycetes</taxon>
        <taxon>Chaetothyriomycetidae</taxon>
        <taxon>Chaetothyriales</taxon>
        <taxon>Herpotrichiellaceae</taxon>
        <taxon>Cladophialophora</taxon>
    </lineage>
</organism>
<protein>
    <recommendedName>
        <fullName evidence="5">Sec1 family superfamily</fullName>
    </recommendedName>
</protein>
<dbReference type="AlphaFoldDB" id="A0A0D2B6X6"/>
<dbReference type="Gene3D" id="1.25.40.60">
    <property type="match status" value="1"/>
</dbReference>
<feature type="region of interest" description="Disordered" evidence="2">
    <location>
        <begin position="527"/>
        <end position="555"/>
    </location>
</feature>
<dbReference type="Proteomes" id="UP000054466">
    <property type="component" value="Unassembled WGS sequence"/>
</dbReference>
<accession>A0A0D2B6X6</accession>
<evidence type="ECO:0008006" key="5">
    <source>
        <dbReference type="Google" id="ProtNLM"/>
    </source>
</evidence>
<feature type="compositionally biased region" description="Polar residues" evidence="2">
    <location>
        <begin position="528"/>
        <end position="555"/>
    </location>
</feature>
<dbReference type="Gene3D" id="3.90.830.10">
    <property type="entry name" value="Syntaxin Binding Protein 1, Chain A, domain 2"/>
    <property type="match status" value="1"/>
</dbReference>
<dbReference type="GO" id="GO:0016192">
    <property type="term" value="P:vesicle-mediated transport"/>
    <property type="evidence" value="ECO:0007669"/>
    <property type="project" value="InterPro"/>
</dbReference>
<dbReference type="Gene3D" id="3.40.50.1910">
    <property type="match status" value="1"/>
</dbReference>
<dbReference type="VEuPathDB" id="FungiDB:PV07_00219"/>
<dbReference type="PIRSF" id="PIRSF005715">
    <property type="entry name" value="VPS45_Sec1"/>
    <property type="match status" value="1"/>
</dbReference>
<feature type="region of interest" description="Disordered" evidence="2">
    <location>
        <begin position="626"/>
        <end position="721"/>
    </location>
</feature>
<sequence>MATSILEIQRNIVLGTIRATSGRDWKVLILDEQSKRVVYNVCKEDDILNANITNIELLEDRRQTLSDTDAIYLLSPLPHIVESLKADLSRKRYRRSHLIWTSQLPRNLGEELFRSESRAQSIVESRTLNIEYFPRECNLVTFRQPWSFHLLFHPACDSLVKDHLDSITQKIVSICVSLGEYPLIRFYKPKEHQRHAADVLCYHLASFVQSALDDYARDPRNDFPPQNPGNRPRAVLLITDRSMDLMSPFVHELTYQAMAMDLLPIRDDEDKITYRNVIRRGQPDQEEKDVEISEKDNLWVAHRHMHMKDLLVQLSEEFRKFQAKNPQFADNDGQPASINTIKDMLAGLPEFQEGKEAFSLHIDMAEKCAKIFADRKLLDVVSVEQSLATGLDEENKKPKNLADQVVRLLDDDSVVHEDRVRLLILYILYKNGILRGDIEKLRCHGELSPMDGEIIYNLITLGARIEKQLKDATPTPPPLFPPKVRDVTNMEEVSLSRFEPALRFMLEEQCQGTLDVTVFPPVKPHLNDPNSQMSVSQTSLRNTGKPTWAQTRSQSNKPRQRIIVFVAGGATYAEARACYEVSQMAGKEVFLATTHMITPKTFLRQVSQLSAGRRQLDLPMDRAAPRLPAWMSEPPPQAQQQPRPQQPANGRQPDRVRPPTEAMANMNLGGRGPQNGVRPGVGTAPTSSKPPQPYQSPSADSGHHKLKKDKEKKHLGLFKKH</sequence>
<evidence type="ECO:0000256" key="2">
    <source>
        <dbReference type="SAM" id="MobiDB-lite"/>
    </source>
</evidence>
<evidence type="ECO:0000313" key="4">
    <source>
        <dbReference type="Proteomes" id="UP000054466"/>
    </source>
</evidence>
<dbReference type="STRING" id="569365.A0A0D2B6X6"/>
<dbReference type="InterPro" id="IPR036045">
    <property type="entry name" value="Sec1-like_sf"/>
</dbReference>
<dbReference type="Pfam" id="PF00995">
    <property type="entry name" value="Sec1"/>
    <property type="match status" value="1"/>
</dbReference>
<dbReference type="RefSeq" id="XP_016253578.1">
    <property type="nucleotide sequence ID" value="XM_016386650.1"/>
</dbReference>
<dbReference type="InterPro" id="IPR043127">
    <property type="entry name" value="Sec-1-like_dom3a"/>
</dbReference>
<dbReference type="SUPFAM" id="SSF56815">
    <property type="entry name" value="Sec1/munc18-like (SM) proteins"/>
    <property type="match status" value="1"/>
</dbReference>
<dbReference type="OrthoDB" id="2228at2759"/>
<evidence type="ECO:0000256" key="1">
    <source>
        <dbReference type="ARBA" id="ARBA00009884"/>
    </source>
</evidence>
<dbReference type="PANTHER" id="PTHR11679">
    <property type="entry name" value="VESICLE PROTEIN SORTING-ASSOCIATED"/>
    <property type="match status" value="1"/>
</dbReference>
<proteinExistence type="inferred from homology"/>
<gene>
    <name evidence="3" type="ORF">PV07_00219</name>
</gene>
<evidence type="ECO:0000313" key="3">
    <source>
        <dbReference type="EMBL" id="KIW33362.1"/>
    </source>
</evidence>
<feature type="compositionally biased region" description="Low complexity" evidence="2">
    <location>
        <begin position="638"/>
        <end position="651"/>
    </location>
</feature>
<dbReference type="InterPro" id="IPR001619">
    <property type="entry name" value="Sec1-like"/>
</dbReference>
<dbReference type="InterPro" id="IPR027482">
    <property type="entry name" value="Sec1-like_dom2"/>
</dbReference>
<dbReference type="EMBL" id="KN847040">
    <property type="protein sequence ID" value="KIW33362.1"/>
    <property type="molecule type" value="Genomic_DNA"/>
</dbReference>
<dbReference type="HOGENOM" id="CLU_009210_1_0_1"/>
<comment type="similarity">
    <text evidence="1">Belongs to the STXBP/unc-18/SEC1 family.</text>
</comment>
<dbReference type="Gene3D" id="3.40.50.2060">
    <property type="match status" value="1"/>
</dbReference>
<reference evidence="3 4" key="1">
    <citation type="submission" date="2015-01" db="EMBL/GenBank/DDBJ databases">
        <title>The Genome Sequence of Cladophialophora immunda CBS83496.</title>
        <authorList>
            <consortium name="The Broad Institute Genomics Platform"/>
            <person name="Cuomo C."/>
            <person name="de Hoog S."/>
            <person name="Gorbushina A."/>
            <person name="Stielow B."/>
            <person name="Teixiera M."/>
            <person name="Abouelleil A."/>
            <person name="Chapman S.B."/>
            <person name="Priest M."/>
            <person name="Young S.K."/>
            <person name="Wortman J."/>
            <person name="Nusbaum C."/>
            <person name="Birren B."/>
        </authorList>
    </citation>
    <scope>NUCLEOTIDE SEQUENCE [LARGE SCALE GENOMIC DNA]</scope>
    <source>
        <strain evidence="3 4">CBS 83496</strain>
    </source>
</reference>
<dbReference type="InterPro" id="IPR043154">
    <property type="entry name" value="Sec-1-like_dom1"/>
</dbReference>
<dbReference type="GeneID" id="27339413"/>